<feature type="region of interest" description="Disordered" evidence="6">
    <location>
        <begin position="746"/>
        <end position="879"/>
    </location>
</feature>
<evidence type="ECO:0000313" key="9">
    <source>
        <dbReference type="EMBL" id="KAF2873578.1"/>
    </source>
</evidence>
<dbReference type="GO" id="GO:0042791">
    <property type="term" value="P:5S class rRNA transcription by RNA polymerase III"/>
    <property type="evidence" value="ECO:0007669"/>
    <property type="project" value="TreeGrafter"/>
</dbReference>
<evidence type="ECO:0000256" key="4">
    <source>
        <dbReference type="ARBA" id="ARBA00023163"/>
    </source>
</evidence>
<dbReference type="Pfam" id="PF04182">
    <property type="entry name" value="B-block_TFIIIC"/>
    <property type="match status" value="1"/>
</dbReference>
<dbReference type="OrthoDB" id="5403573at2759"/>
<dbReference type="Pfam" id="PF20222">
    <property type="entry name" value="DUF6581"/>
    <property type="match status" value="1"/>
</dbReference>
<feature type="domain" description="Transcription factor tau subunit sfc3/Tfc3 C-terminal" evidence="8">
    <location>
        <begin position="1576"/>
        <end position="2004"/>
    </location>
</feature>
<evidence type="ECO:0000256" key="3">
    <source>
        <dbReference type="ARBA" id="ARBA00023125"/>
    </source>
</evidence>
<keyword evidence="2" id="KW-0597">Phosphoprotein</keyword>
<keyword evidence="3" id="KW-0238">DNA-binding</keyword>
<dbReference type="GO" id="GO:0000127">
    <property type="term" value="C:transcription factor TFIIIC complex"/>
    <property type="evidence" value="ECO:0007669"/>
    <property type="project" value="InterPro"/>
</dbReference>
<gene>
    <name evidence="9" type="ORF">BDV95DRAFT_605072</name>
</gene>
<reference evidence="9 10" key="1">
    <citation type="submission" date="2020-01" db="EMBL/GenBank/DDBJ databases">
        <authorList>
            <consortium name="DOE Joint Genome Institute"/>
            <person name="Haridas S."/>
            <person name="Albert R."/>
            <person name="Binder M."/>
            <person name="Bloem J."/>
            <person name="Labutti K."/>
            <person name="Salamov A."/>
            <person name="Andreopoulos B."/>
            <person name="Baker S.E."/>
            <person name="Barry K."/>
            <person name="Bills G."/>
            <person name="Bluhm B.H."/>
            <person name="Cannon C."/>
            <person name="Castanera R."/>
            <person name="Culley D.E."/>
            <person name="Daum C."/>
            <person name="Ezra D."/>
            <person name="Gonzalez J.B."/>
            <person name="Henrissat B."/>
            <person name="Kuo A."/>
            <person name="Liang C."/>
            <person name="Lipzen A."/>
            <person name="Lutzoni F."/>
            <person name="Magnuson J."/>
            <person name="Mondo S."/>
            <person name="Nolan M."/>
            <person name="Ohm R."/>
            <person name="Pangilinan J."/>
            <person name="Park H.-J.H."/>
            <person name="Ramirez L."/>
            <person name="Alfaro M."/>
            <person name="Sun H."/>
            <person name="Tritt A."/>
            <person name="Yoshinaga Y."/>
            <person name="Zwiers L.-H.L."/>
            <person name="Turgeon B.G."/>
            <person name="Goodwin S.B."/>
            <person name="Spatafora J.W."/>
            <person name="Crous P.W."/>
            <person name="Grigoriev I.V."/>
        </authorList>
    </citation>
    <scope>NUCLEOTIDE SEQUENCE [LARGE SCALE GENOMIC DNA]</scope>
    <source>
        <strain evidence="9 10">CBS 611.86</strain>
    </source>
</reference>
<keyword evidence="10" id="KW-1185">Reference proteome</keyword>
<evidence type="ECO:0000313" key="10">
    <source>
        <dbReference type="Proteomes" id="UP000481861"/>
    </source>
</evidence>
<feature type="compositionally biased region" description="Acidic residues" evidence="6">
    <location>
        <begin position="2199"/>
        <end position="2221"/>
    </location>
</feature>
<feature type="compositionally biased region" description="Acidic residues" evidence="6">
    <location>
        <begin position="1481"/>
        <end position="1509"/>
    </location>
</feature>
<evidence type="ECO:0000256" key="1">
    <source>
        <dbReference type="ARBA" id="ARBA00004123"/>
    </source>
</evidence>
<dbReference type="InterPro" id="IPR007309">
    <property type="entry name" value="TFIIIC_Bblock-bd"/>
</dbReference>
<evidence type="ECO:0000256" key="2">
    <source>
        <dbReference type="ARBA" id="ARBA00022553"/>
    </source>
</evidence>
<dbReference type="Proteomes" id="UP000481861">
    <property type="component" value="Unassembled WGS sequence"/>
</dbReference>
<dbReference type="PANTHER" id="PTHR15180:SF1">
    <property type="entry name" value="GENERAL TRANSCRIPTION FACTOR 3C POLYPEPTIDE 1"/>
    <property type="match status" value="1"/>
</dbReference>
<dbReference type="GO" id="GO:0003677">
    <property type="term" value="F:DNA binding"/>
    <property type="evidence" value="ECO:0007669"/>
    <property type="project" value="UniProtKB-KW"/>
</dbReference>
<sequence length="2221" mass="248329">MAKGLDELVDYLLSEIALCGVQGAGSADFRRFFNNYHAARQSPVKEISAHPPTESGGNYYESVWNWVINHSDIRALYQNEARTFSLSEFEALELRETGSNAAERATEEQPDPFNQSTHEPVDNHVPLADALPNLSGSLRGRLLAENHNLHRLAASIAQKARPQTAPLFQTPGEITSRASALVDVNRIQSLNTGSLEESDSYTELGRQNPYHDLLDEASGRRGARKIPTGPQVMSQIFEDPIPTHHPRLYASQDRIWQAIAGHSFDLKQLPSMHFVLLSIIRKQGVDGIAQPDLVRLSGQDKRSVPKRTDDLAAKGYIEKKPVYVGKVRTSICVHKRFVIAGHFLKSSGKVEDVFRNQTFILSSFVPLLCKTLKDNNNIVPVIDLRARMRVSVQLWKHRAIRTAILRLDRTGLVKRVRARKKGSKSTWLVCIKLVREPNNDDIKNLRSRRLRNLDEPVENIEEPLEEDEDGDGLMRDLDLDLELQSEDEHDTDDLDRIPPQWTPDRVMANLITETAILAGKNGVNGAIIRDKTLGIFWKRPLEAYLNRLTDNWVQSQPSHLLHLALIRDAAVTIERKFLHYIYRTYKNFEKAADAREVDWEDVGKKKPRPSFLKPRLLQARHIRVQCDKEGQSLFLDHEDTIIDLSGFQIFDHKTFLQRDHVPALSEGRASLARSTRNGQHWDRALAKDIGYNRLRLAAQRAKKPQKKPKIARKAPPKVVSLLTAEQRIALGLPLRGRLTIAIEKQVRAHRKKTGDPTAIPDAIVEDTGERPGKKKEVPPRLTEEEEKEADQVVEGLPETSQATTVKRKSVSGAQDELSPRPHKKAKKTKKGKKSSQQGGNSPRNVEGSAAIPIGKAGSASSHPGTPKPAVTSLERPSTQLPIATYSMGVGETTQPMTLENSSPEPVSTNLAPRIQSIADRFNYRSQPGVYINPSTTRSIGRGRPRKAFLIIIRSLRLIELQWFNSGRSLSKPKKTSQNSQPAIIPSSNTPQPSTLADTGSQIVTRLPPSPTPNNIIPAGAGGGLEDVQMTQSVVILPRTIPLSTQLQPTPTGWNAVNAPVFTPLTAYTSPYASTAPIATPQSPSSFPPVTQTQTPTNFEAQSDLTDVSIAALSPAGTPVAIVEERDLSRTPDIQNASNVESKIHRGSKSRRIGTGRGSVWRMRTEIIWSIIERCKGVFPLNGELVAPFHTLWEQRAMKNTPKPDRTTLTNTINGMIANPENKLKKLSFYVPGAAGDNLVEKSVVVYSHLTHESPEVAAVKASIRSAYPRKFYPAEIRHLVGQILAARRARLPMTDETVQLDPGSRSTAERLNMRIMKSIQNRMKATEMKKQIADEDRNLVSMNVDESSLPKERVRAPAKSRRLASLNHPPKESGHPIPQQRELQFSEDEVHPDAQAIASSMGNKAACCPKATVLSNPRIIFHDASGTFSTVFNPGFAKIQKQSGTKKVRILETAGEAPRKKPRSTHRASTPTLDDLHEDGTSESEEDMSEEETTEEETSEEETSEEEISKEERRPLRSAKYELPPLLDRLTGLTGNPNDPPYMPPVKKQYLGNLFTTKLKNRSSNGKQYPEVLDPADKFKRLCCALVIAASMSAEENSVDWDIVLKAYSSDPNFDLTLAKKQWSWMKTNMSSQINSLATSFESSFLTAYEKGQVASIHDTESYDWRSLVQWAVRTCKLPESPLPVERGTLHEYEVDESNYDAFDRVIWYQKNLATGAREQRMVQQTFASPLYEHKEPQAVDDVLRARSWIRSNTATPEDIYNGNMAHKKLSALGEPVLERTVTGFVNKKLLRMRHVKRQLPGRNYSFTATFAQYYRRVFELKEFMAAAKLKKDLDAAFARNDPQQQAFAISRIADDGAVMAICSLLSDGRIKLVPKLPPINSDFNSPQPKLSVWGFGEGDYVHRALDRNRFMWPVEAVPTPTYQFGNPLQPSPVPLAPTESGESANWAPLPDPPLPGMHDPNALLPIWSSIDGRTVIFPWWYRILNIVVQSLMFQPGATAAEVYRHCPEFTSELFEVELVLSWLVSVNAVKKLKFATFQVQPGYWAAFGDVLIDESDDWYGEHVKRKRTRQIQPTWRHHYNLRYSELRAGEAEHAVTTSEAPGVAGVHEAGATPAIHHSQSNNTSANTNTMTDAGVHHSQWNNTSAKTRMLEAQIVQHPRRQYRIAKAGLHAAWAKEKPRLAETRNQHGAQDVVMTDAAADDDEDMDLDLDAEGEDDDEMV</sequence>
<comment type="subcellular location">
    <subcellularLocation>
        <location evidence="1">Nucleus</location>
    </subcellularLocation>
</comment>
<feature type="domain" description="B-block binding subunit of TFIIIC" evidence="7">
    <location>
        <begin position="272"/>
        <end position="339"/>
    </location>
</feature>
<dbReference type="GO" id="GO:0005634">
    <property type="term" value="C:nucleus"/>
    <property type="evidence" value="ECO:0007669"/>
    <property type="project" value="UniProtKB-SubCell"/>
</dbReference>
<feature type="compositionally biased region" description="Basic and acidic residues" evidence="6">
    <location>
        <begin position="767"/>
        <end position="782"/>
    </location>
</feature>
<dbReference type="EMBL" id="JAADJZ010000007">
    <property type="protein sequence ID" value="KAF2873578.1"/>
    <property type="molecule type" value="Genomic_DNA"/>
</dbReference>
<name>A0A7C8MAG0_9PLEO</name>
<feature type="compositionally biased region" description="Polar residues" evidence="6">
    <location>
        <begin position="834"/>
        <end position="843"/>
    </location>
</feature>
<evidence type="ECO:0000259" key="8">
    <source>
        <dbReference type="Pfam" id="PF20222"/>
    </source>
</evidence>
<keyword evidence="5" id="KW-0539">Nucleus</keyword>
<proteinExistence type="predicted"/>
<feature type="compositionally biased region" description="Polar residues" evidence="6">
    <location>
        <begin position="975"/>
        <end position="996"/>
    </location>
</feature>
<keyword evidence="4" id="KW-0804">Transcription</keyword>
<evidence type="ECO:0000256" key="6">
    <source>
        <dbReference type="SAM" id="MobiDB-lite"/>
    </source>
</evidence>
<dbReference type="PANTHER" id="PTHR15180">
    <property type="entry name" value="GENERAL TRANSCRIPTION FACTOR 3C POLYPEPTIDE 1"/>
    <property type="match status" value="1"/>
</dbReference>
<accession>A0A7C8MAG0</accession>
<organism evidence="9 10">
    <name type="scientific">Massariosphaeria phaeospora</name>
    <dbReference type="NCBI Taxonomy" id="100035"/>
    <lineage>
        <taxon>Eukaryota</taxon>
        <taxon>Fungi</taxon>
        <taxon>Dikarya</taxon>
        <taxon>Ascomycota</taxon>
        <taxon>Pezizomycotina</taxon>
        <taxon>Dothideomycetes</taxon>
        <taxon>Pleosporomycetidae</taxon>
        <taxon>Pleosporales</taxon>
        <taxon>Pleosporales incertae sedis</taxon>
        <taxon>Massariosphaeria</taxon>
    </lineage>
</organism>
<dbReference type="InterPro" id="IPR046488">
    <property type="entry name" value="Sfc3/Tfc3_C"/>
</dbReference>
<feature type="compositionally biased region" description="Basic residues" evidence="6">
    <location>
        <begin position="820"/>
        <end position="833"/>
    </location>
</feature>
<feature type="region of interest" description="Disordered" evidence="6">
    <location>
        <begin position="1344"/>
        <end position="1379"/>
    </location>
</feature>
<comment type="caution">
    <text evidence="9">The sequence shown here is derived from an EMBL/GenBank/DDBJ whole genome shotgun (WGS) entry which is preliminary data.</text>
</comment>
<protein>
    <submittedName>
        <fullName evidence="9">Uncharacterized protein</fullName>
    </submittedName>
</protein>
<dbReference type="InterPro" id="IPR044210">
    <property type="entry name" value="Tfc3-like"/>
</dbReference>
<evidence type="ECO:0000259" key="7">
    <source>
        <dbReference type="Pfam" id="PF04182"/>
    </source>
</evidence>
<dbReference type="GO" id="GO:0006384">
    <property type="term" value="P:transcription initiation at RNA polymerase III promoter"/>
    <property type="evidence" value="ECO:0007669"/>
    <property type="project" value="InterPro"/>
</dbReference>
<feature type="region of interest" description="Disordered" evidence="6">
    <location>
        <begin position="1453"/>
        <end position="1542"/>
    </location>
</feature>
<evidence type="ECO:0000256" key="5">
    <source>
        <dbReference type="ARBA" id="ARBA00023242"/>
    </source>
</evidence>
<feature type="region of interest" description="Disordered" evidence="6">
    <location>
        <begin position="2181"/>
        <end position="2221"/>
    </location>
</feature>
<feature type="region of interest" description="Disordered" evidence="6">
    <location>
        <begin position="97"/>
        <end position="120"/>
    </location>
</feature>
<feature type="region of interest" description="Disordered" evidence="6">
    <location>
        <begin position="968"/>
        <end position="996"/>
    </location>
</feature>